<dbReference type="PROSITE" id="PS51898">
    <property type="entry name" value="TYR_RECOMBINASE"/>
    <property type="match status" value="1"/>
</dbReference>
<dbReference type="InterPro" id="IPR002104">
    <property type="entry name" value="Integrase_catalytic"/>
</dbReference>
<gene>
    <name evidence="8" type="ORF">R9Z33_06955</name>
</gene>
<reference evidence="8 9" key="1">
    <citation type="submission" date="2023-11" db="EMBL/GenBank/DDBJ databases">
        <title>Arctic aerobic anoxygenic photoheterotroph Sediminicoccus rosea KRV36 adapts its photosynthesis to long days of polar summer.</title>
        <authorList>
            <person name="Tomasch J."/>
            <person name="Kopejtka K."/>
            <person name="Bily T."/>
            <person name="Gardiner A.T."/>
            <person name="Gardian Z."/>
            <person name="Shivaramu S."/>
            <person name="Koblizek M."/>
            <person name="Engelhardt F."/>
            <person name="Kaftan D."/>
        </authorList>
    </citation>
    <scope>NUCLEOTIDE SEQUENCE [LARGE SCALE GENOMIC DNA]</scope>
    <source>
        <strain evidence="8 9">R-30</strain>
    </source>
</reference>
<dbReference type="Gene3D" id="1.10.443.10">
    <property type="entry name" value="Intergrase catalytic core"/>
    <property type="match status" value="1"/>
</dbReference>
<dbReference type="PANTHER" id="PTHR30349:SF41">
    <property type="entry name" value="INTEGRASE_RECOMBINASE PROTEIN MJ0367-RELATED"/>
    <property type="match status" value="1"/>
</dbReference>
<dbReference type="EMBL" id="CP137852">
    <property type="protein sequence ID" value="WPB86609.1"/>
    <property type="molecule type" value="Genomic_DNA"/>
</dbReference>
<proteinExistence type="inferred from homology"/>
<evidence type="ECO:0000259" key="6">
    <source>
        <dbReference type="PROSITE" id="PS51898"/>
    </source>
</evidence>
<protein>
    <submittedName>
        <fullName evidence="8">Tyrosine-type recombinase/integrase</fullName>
    </submittedName>
</protein>
<dbReference type="RefSeq" id="WP_318650578.1">
    <property type="nucleotide sequence ID" value="NZ_CP137852.1"/>
</dbReference>
<evidence type="ECO:0000256" key="2">
    <source>
        <dbReference type="ARBA" id="ARBA00022908"/>
    </source>
</evidence>
<organism evidence="8 9">
    <name type="scientific">Sediminicoccus rosea</name>
    <dbReference type="NCBI Taxonomy" id="1225128"/>
    <lineage>
        <taxon>Bacteria</taxon>
        <taxon>Pseudomonadati</taxon>
        <taxon>Pseudomonadota</taxon>
        <taxon>Alphaproteobacteria</taxon>
        <taxon>Acetobacterales</taxon>
        <taxon>Roseomonadaceae</taxon>
        <taxon>Sediminicoccus</taxon>
    </lineage>
</organism>
<sequence length="457" mass="51098">MEKRRQGWYAVLEVPPDLRAAAGCNKKRKTLGTSDKHVAKARLGAVLGELHKWLDGVRRKKPDTDPLVAEAMGWRETLKDAREGKGVPSVLIEDPNGLLQEVPDDTLVLDMVADRGHRIEREQGPARAEDFADIAMGRATLTTTYIEDWLAEPGQRGAYRSRTAADYRSIVKTFAGWSTKDASGVIIERVSRRSVALYLQHLQKQGISATRIRTIIAALSGYWVWMERRGVVAEGSHNPWEKQAPRKPLADGDDAKERAFTDEEVKTLLTGTTDTFLLDFMRIGALTGMRIEEIARLTVGMCKGNVIRAPGVKGNKAVVPRDVPMHPDLVPIIARRSKDKPATAYLFDDGLKMNQHGERSPSASKRFNYYREKVGVHEKPEGKRRSLVNFHSFRRWFITRAATAGQPLFVIREVVGHKQPKEDVTTSRYVTPGQLQDLKRACVEAVKLPVLAGREGP</sequence>
<feature type="domain" description="Core-binding (CB)" evidence="7">
    <location>
        <begin position="140"/>
        <end position="227"/>
    </location>
</feature>
<dbReference type="Proteomes" id="UP001305521">
    <property type="component" value="Chromosome"/>
</dbReference>
<dbReference type="SUPFAM" id="SSF56349">
    <property type="entry name" value="DNA breaking-rejoining enzymes"/>
    <property type="match status" value="1"/>
</dbReference>
<feature type="domain" description="Tyr recombinase" evidence="6">
    <location>
        <begin position="255"/>
        <end position="443"/>
    </location>
</feature>
<dbReference type="Gene3D" id="1.10.150.130">
    <property type="match status" value="1"/>
</dbReference>
<dbReference type="InterPro" id="IPR044068">
    <property type="entry name" value="CB"/>
</dbReference>
<dbReference type="InterPro" id="IPR050090">
    <property type="entry name" value="Tyrosine_recombinase_XerCD"/>
</dbReference>
<keyword evidence="4" id="KW-0233">DNA recombination</keyword>
<dbReference type="Pfam" id="PF00589">
    <property type="entry name" value="Phage_integrase"/>
    <property type="match status" value="1"/>
</dbReference>
<dbReference type="Pfam" id="PF02899">
    <property type="entry name" value="Phage_int_SAM_1"/>
    <property type="match status" value="1"/>
</dbReference>
<dbReference type="PANTHER" id="PTHR30349">
    <property type="entry name" value="PHAGE INTEGRASE-RELATED"/>
    <property type="match status" value="1"/>
</dbReference>
<evidence type="ECO:0000259" key="7">
    <source>
        <dbReference type="PROSITE" id="PS51900"/>
    </source>
</evidence>
<dbReference type="InterPro" id="IPR046668">
    <property type="entry name" value="DUF6538"/>
</dbReference>
<evidence type="ECO:0000256" key="4">
    <source>
        <dbReference type="ARBA" id="ARBA00023172"/>
    </source>
</evidence>
<evidence type="ECO:0000256" key="5">
    <source>
        <dbReference type="PROSITE-ProRule" id="PRU01248"/>
    </source>
</evidence>
<evidence type="ECO:0000313" key="9">
    <source>
        <dbReference type="Proteomes" id="UP001305521"/>
    </source>
</evidence>
<evidence type="ECO:0000256" key="1">
    <source>
        <dbReference type="ARBA" id="ARBA00008857"/>
    </source>
</evidence>
<keyword evidence="3 5" id="KW-0238">DNA-binding</keyword>
<keyword evidence="2" id="KW-0229">DNA integration</keyword>
<dbReference type="InterPro" id="IPR013762">
    <property type="entry name" value="Integrase-like_cat_sf"/>
</dbReference>
<evidence type="ECO:0000256" key="3">
    <source>
        <dbReference type="ARBA" id="ARBA00023125"/>
    </source>
</evidence>
<dbReference type="Pfam" id="PF20172">
    <property type="entry name" value="DUF6538"/>
    <property type="match status" value="1"/>
</dbReference>
<dbReference type="InterPro" id="IPR004107">
    <property type="entry name" value="Integrase_SAM-like_N"/>
</dbReference>
<name>A0ABZ0PLJ7_9PROT</name>
<evidence type="ECO:0000313" key="8">
    <source>
        <dbReference type="EMBL" id="WPB86609.1"/>
    </source>
</evidence>
<dbReference type="InterPro" id="IPR010998">
    <property type="entry name" value="Integrase_recombinase_N"/>
</dbReference>
<dbReference type="InterPro" id="IPR011010">
    <property type="entry name" value="DNA_brk_join_enz"/>
</dbReference>
<accession>A0ABZ0PLJ7</accession>
<dbReference type="PROSITE" id="PS51900">
    <property type="entry name" value="CB"/>
    <property type="match status" value="1"/>
</dbReference>
<comment type="similarity">
    <text evidence="1">Belongs to the 'phage' integrase family.</text>
</comment>
<keyword evidence="9" id="KW-1185">Reference proteome</keyword>